<keyword evidence="1 4" id="KW-0378">Hydrolase</keyword>
<dbReference type="OrthoDB" id="9780744at2"/>
<evidence type="ECO:0000313" key="4">
    <source>
        <dbReference type="EMBL" id="QCI24576.1"/>
    </source>
</evidence>
<dbReference type="InterPro" id="IPR029058">
    <property type="entry name" value="AB_hydrolase_fold"/>
</dbReference>
<protein>
    <submittedName>
        <fullName evidence="4">Alpha/beta fold hydrolase</fullName>
    </submittedName>
</protein>
<proteinExistence type="predicted"/>
<feature type="transmembrane region" description="Helical" evidence="2">
    <location>
        <begin position="12"/>
        <end position="33"/>
    </location>
</feature>
<dbReference type="GO" id="GO:0016020">
    <property type="term" value="C:membrane"/>
    <property type="evidence" value="ECO:0007669"/>
    <property type="project" value="TreeGrafter"/>
</dbReference>
<dbReference type="Gene3D" id="3.40.50.1820">
    <property type="entry name" value="alpha/beta hydrolase"/>
    <property type="match status" value="1"/>
</dbReference>
<dbReference type="GO" id="GO:0016787">
    <property type="term" value="F:hydrolase activity"/>
    <property type="evidence" value="ECO:0007669"/>
    <property type="project" value="UniProtKB-KW"/>
</dbReference>
<keyword evidence="2" id="KW-1133">Transmembrane helix</keyword>
<gene>
    <name evidence="4" type="ORF">D9V75_02635</name>
</gene>
<dbReference type="RefSeq" id="WP_158343928.1">
    <property type="nucleotide sequence ID" value="NZ_CP034861.1"/>
</dbReference>
<evidence type="ECO:0000259" key="3">
    <source>
        <dbReference type="Pfam" id="PF00561"/>
    </source>
</evidence>
<keyword evidence="2" id="KW-0812">Transmembrane</keyword>
<reference evidence="4 5" key="2">
    <citation type="submission" date="2019-05" db="EMBL/GenBank/DDBJ databases">
        <title>Genome evolution of the obligate endosymbiont Buchnera aphidicola.</title>
        <authorList>
            <person name="Moran N.A."/>
        </authorList>
    </citation>
    <scope>NUCLEOTIDE SEQUENCE [LARGE SCALE GENOMIC DNA]</scope>
    <source>
        <strain evidence="4 5">Mst</strain>
    </source>
</reference>
<name>A0A4D6Y4G4_9GAMM</name>
<organism evidence="4 5">
    <name type="scientific">Buchnera aphidicola</name>
    <name type="common">Muscaphis stroyani</name>
    <dbReference type="NCBI Taxonomy" id="1241869"/>
    <lineage>
        <taxon>Bacteria</taxon>
        <taxon>Pseudomonadati</taxon>
        <taxon>Pseudomonadota</taxon>
        <taxon>Gammaproteobacteria</taxon>
        <taxon>Enterobacterales</taxon>
        <taxon>Erwiniaceae</taxon>
        <taxon>Buchnera</taxon>
    </lineage>
</organism>
<sequence length="124" mass="14256">MKSFYWETLGTGNINLILIHGWGFNSQIWFFIIKEFSSFCKIYLIDLPGHGKNKNLPNMEIDEIVQKLRVTIPKNSIWIGWSIGGLIASRFALLYPKYVLGIITISSSPCFILKKNGLEFKKNK</sequence>
<reference evidence="4 5" key="1">
    <citation type="submission" date="2018-12" db="EMBL/GenBank/DDBJ databases">
        <authorList>
            <person name="Chong R.A."/>
        </authorList>
    </citation>
    <scope>NUCLEOTIDE SEQUENCE [LARGE SCALE GENOMIC DNA]</scope>
    <source>
        <strain evidence="4 5">Mst</strain>
    </source>
</reference>
<dbReference type="InterPro" id="IPR050266">
    <property type="entry name" value="AB_hydrolase_sf"/>
</dbReference>
<dbReference type="AlphaFoldDB" id="A0A4D6Y4G4"/>
<dbReference type="EMBL" id="CP034861">
    <property type="protein sequence ID" value="QCI24576.1"/>
    <property type="molecule type" value="Genomic_DNA"/>
</dbReference>
<dbReference type="Proteomes" id="UP000298673">
    <property type="component" value="Chromosome"/>
</dbReference>
<feature type="transmembrane region" description="Helical" evidence="2">
    <location>
        <begin position="98"/>
        <end position="114"/>
    </location>
</feature>
<feature type="domain" description="AB hydrolase-1" evidence="3">
    <location>
        <begin position="16"/>
        <end position="112"/>
    </location>
</feature>
<evidence type="ECO:0000256" key="2">
    <source>
        <dbReference type="SAM" id="Phobius"/>
    </source>
</evidence>
<dbReference type="PANTHER" id="PTHR43798:SF31">
    <property type="entry name" value="AB HYDROLASE SUPERFAMILY PROTEIN YCLE"/>
    <property type="match status" value="1"/>
</dbReference>
<keyword evidence="2" id="KW-0472">Membrane</keyword>
<dbReference type="InterPro" id="IPR000073">
    <property type="entry name" value="AB_hydrolase_1"/>
</dbReference>
<evidence type="ECO:0000313" key="5">
    <source>
        <dbReference type="Proteomes" id="UP000298673"/>
    </source>
</evidence>
<dbReference type="Pfam" id="PF00561">
    <property type="entry name" value="Abhydrolase_1"/>
    <property type="match status" value="1"/>
</dbReference>
<dbReference type="SUPFAM" id="SSF53474">
    <property type="entry name" value="alpha/beta-Hydrolases"/>
    <property type="match status" value="1"/>
</dbReference>
<evidence type="ECO:0000256" key="1">
    <source>
        <dbReference type="ARBA" id="ARBA00022801"/>
    </source>
</evidence>
<accession>A0A4D6Y4G4</accession>
<dbReference type="PANTHER" id="PTHR43798">
    <property type="entry name" value="MONOACYLGLYCEROL LIPASE"/>
    <property type="match status" value="1"/>
</dbReference>